<dbReference type="AlphaFoldDB" id="A0A7W8LCW4"/>
<keyword evidence="1" id="KW-0479">Metal-binding</keyword>
<comment type="caution">
    <text evidence="3">The sequence shown here is derived from an EMBL/GenBank/DDBJ whole genome shotgun (WGS) entry which is preliminary data.</text>
</comment>
<dbReference type="Pfam" id="PF00753">
    <property type="entry name" value="Lactamase_B"/>
    <property type="match status" value="1"/>
</dbReference>
<accession>A0A7W8LCW4</accession>
<keyword evidence="3" id="KW-0378">Hydrolase</keyword>
<dbReference type="Gene3D" id="3.60.15.10">
    <property type="entry name" value="Ribonuclease Z/Hydroxyacylglutathione hydrolase-like"/>
    <property type="match status" value="1"/>
</dbReference>
<feature type="domain" description="Metallo-beta-lactamase" evidence="2">
    <location>
        <begin position="14"/>
        <end position="199"/>
    </location>
</feature>
<name>A0A7W8LCW4_9BURK</name>
<proteinExistence type="predicted"/>
<reference evidence="3 4" key="1">
    <citation type="submission" date="2020-08" db="EMBL/GenBank/DDBJ databases">
        <title>Genomic Encyclopedia of Type Strains, Phase IV (KMG-V): Genome sequencing to study the core and pangenomes of soil and plant-associated prokaryotes.</title>
        <authorList>
            <person name="Whitman W."/>
        </authorList>
    </citation>
    <scope>NUCLEOTIDE SEQUENCE [LARGE SCALE GENOMIC DNA]</scope>
    <source>
        <strain evidence="3 4">JPY162</strain>
    </source>
</reference>
<dbReference type="GO" id="GO:0050313">
    <property type="term" value="F:sulfur dioxygenase activity"/>
    <property type="evidence" value="ECO:0007669"/>
    <property type="project" value="InterPro"/>
</dbReference>
<evidence type="ECO:0000313" key="4">
    <source>
        <dbReference type="Proteomes" id="UP000592820"/>
    </source>
</evidence>
<evidence type="ECO:0000256" key="1">
    <source>
        <dbReference type="ARBA" id="ARBA00022723"/>
    </source>
</evidence>
<dbReference type="InterPro" id="IPR036866">
    <property type="entry name" value="RibonucZ/Hydroxyglut_hydro"/>
</dbReference>
<gene>
    <name evidence="3" type="ORF">HDG41_006742</name>
</gene>
<dbReference type="PANTHER" id="PTHR43084:SF1">
    <property type="entry name" value="PERSULFIDE DIOXYGENASE ETHE1, MITOCHONDRIAL"/>
    <property type="match status" value="1"/>
</dbReference>
<dbReference type="EMBL" id="JACHDE010000021">
    <property type="protein sequence ID" value="MBB5404646.1"/>
    <property type="molecule type" value="Genomic_DNA"/>
</dbReference>
<dbReference type="GO" id="GO:0046872">
    <property type="term" value="F:metal ion binding"/>
    <property type="evidence" value="ECO:0007669"/>
    <property type="project" value="UniProtKB-KW"/>
</dbReference>
<evidence type="ECO:0000313" key="3">
    <source>
        <dbReference type="EMBL" id="MBB5404646.1"/>
    </source>
</evidence>
<dbReference type="GO" id="GO:0006749">
    <property type="term" value="P:glutathione metabolic process"/>
    <property type="evidence" value="ECO:0007669"/>
    <property type="project" value="InterPro"/>
</dbReference>
<dbReference type="Proteomes" id="UP000592820">
    <property type="component" value="Unassembled WGS sequence"/>
</dbReference>
<dbReference type="InterPro" id="IPR051682">
    <property type="entry name" value="Mito_Persulfide_Diox"/>
</dbReference>
<dbReference type="SUPFAM" id="SSF56281">
    <property type="entry name" value="Metallo-hydrolase/oxidoreductase"/>
    <property type="match status" value="1"/>
</dbReference>
<sequence length="288" mass="31422">MFPHVQSFHDAATGTVSHIVHAGAGSTCAVIDPVLDYDAASGRASTASLDRILAFIGEQQLVVGWILETHAHADHLSGAVELKRRMGGTIATSERIVNVRSLFSMTFDLADEHGFDHLFGPEEAFTIGTMTARAIPTPGHTPADTAYLVGDALFVGDTLFMPDLGTARCDFPGGDAQTLYASIRRLLALPESTRVFVCHDYPPAGRNVRFSTTIREQRQHNIHVRDGISESEFVALRTARDLTLKVPALLFPAMQVNLRGGRLPASDHNGRRYMRIPIDETHLVEDPS</sequence>
<dbReference type="GO" id="GO:0016787">
    <property type="term" value="F:hydrolase activity"/>
    <property type="evidence" value="ECO:0007669"/>
    <property type="project" value="UniProtKB-KW"/>
</dbReference>
<dbReference type="CDD" id="cd07724">
    <property type="entry name" value="POD-like_MBL-fold"/>
    <property type="match status" value="1"/>
</dbReference>
<dbReference type="PANTHER" id="PTHR43084">
    <property type="entry name" value="PERSULFIDE DIOXYGENASE ETHE1"/>
    <property type="match status" value="1"/>
</dbReference>
<dbReference type="GO" id="GO:0070813">
    <property type="term" value="P:hydrogen sulfide metabolic process"/>
    <property type="evidence" value="ECO:0007669"/>
    <property type="project" value="TreeGrafter"/>
</dbReference>
<dbReference type="InterPro" id="IPR044528">
    <property type="entry name" value="POD-like_MBL-fold"/>
</dbReference>
<dbReference type="SMART" id="SM00849">
    <property type="entry name" value="Lactamase_B"/>
    <property type="match status" value="1"/>
</dbReference>
<organism evidence="3 4">
    <name type="scientific">Paraburkholderia youngii</name>
    <dbReference type="NCBI Taxonomy" id="2782701"/>
    <lineage>
        <taxon>Bacteria</taxon>
        <taxon>Pseudomonadati</taxon>
        <taxon>Pseudomonadota</taxon>
        <taxon>Betaproteobacteria</taxon>
        <taxon>Burkholderiales</taxon>
        <taxon>Burkholderiaceae</taxon>
        <taxon>Paraburkholderia</taxon>
    </lineage>
</organism>
<dbReference type="InterPro" id="IPR001279">
    <property type="entry name" value="Metallo-B-lactamas"/>
</dbReference>
<dbReference type="RefSeq" id="WP_176125009.1">
    <property type="nucleotide sequence ID" value="NZ_JACHDE010000021.1"/>
</dbReference>
<protein>
    <submittedName>
        <fullName evidence="3">Glyoxylase-like metal-dependent hydrolase (Beta-lactamase superfamily II)</fullName>
    </submittedName>
</protein>
<evidence type="ECO:0000259" key="2">
    <source>
        <dbReference type="SMART" id="SM00849"/>
    </source>
</evidence>